<dbReference type="InterPro" id="IPR025943">
    <property type="entry name" value="Sigma_54_int_dom_ATP-bd_2"/>
</dbReference>
<feature type="domain" description="Protein kinase" evidence="5">
    <location>
        <begin position="16"/>
        <end position="284"/>
    </location>
</feature>
<dbReference type="InterPro" id="IPR000253">
    <property type="entry name" value="FHA_dom"/>
</dbReference>
<protein>
    <submittedName>
        <fullName evidence="7">Sigma 54-interacting transcriptional regulator</fullName>
    </submittedName>
</protein>
<dbReference type="Gene3D" id="3.40.50.300">
    <property type="entry name" value="P-loop containing nucleotide triphosphate hydrolases"/>
    <property type="match status" value="1"/>
</dbReference>
<dbReference type="SUPFAM" id="SSF52540">
    <property type="entry name" value="P-loop containing nucleoside triphosphate hydrolases"/>
    <property type="match status" value="1"/>
</dbReference>
<dbReference type="PROSITE" id="PS00676">
    <property type="entry name" value="SIGMA54_INTERACT_2"/>
    <property type="match status" value="1"/>
</dbReference>
<keyword evidence="2 3" id="KW-0067">ATP-binding</keyword>
<dbReference type="PROSITE" id="PS50045">
    <property type="entry name" value="SIGMA54_INTERACT_4"/>
    <property type="match status" value="1"/>
</dbReference>
<dbReference type="InterPro" id="IPR008984">
    <property type="entry name" value="SMAD_FHA_dom_sf"/>
</dbReference>
<dbReference type="InterPro" id="IPR003593">
    <property type="entry name" value="AAA+_ATPase"/>
</dbReference>
<accession>A0ABZ2KN92</accession>
<feature type="domain" description="Sigma-54 factor interaction" evidence="6">
    <location>
        <begin position="454"/>
        <end position="672"/>
    </location>
</feature>
<dbReference type="Pfam" id="PF00069">
    <property type="entry name" value="Pkinase"/>
    <property type="match status" value="1"/>
</dbReference>
<gene>
    <name evidence="7" type="ORF">LZC95_13225</name>
</gene>
<dbReference type="PANTHER" id="PTHR32071">
    <property type="entry name" value="TRANSCRIPTIONAL REGULATORY PROTEIN"/>
    <property type="match status" value="1"/>
</dbReference>
<dbReference type="InterPro" id="IPR017441">
    <property type="entry name" value="Protein_kinase_ATP_BS"/>
</dbReference>
<evidence type="ECO:0000313" key="7">
    <source>
        <dbReference type="EMBL" id="WXA97791.1"/>
    </source>
</evidence>
<dbReference type="PROSITE" id="PS50011">
    <property type="entry name" value="PROTEIN_KINASE_DOM"/>
    <property type="match status" value="1"/>
</dbReference>
<proteinExistence type="predicted"/>
<evidence type="ECO:0000259" key="5">
    <source>
        <dbReference type="PROSITE" id="PS50011"/>
    </source>
</evidence>
<evidence type="ECO:0000313" key="8">
    <source>
        <dbReference type="Proteomes" id="UP001379533"/>
    </source>
</evidence>
<dbReference type="InterPro" id="IPR002078">
    <property type="entry name" value="Sigma_54_int"/>
</dbReference>
<organism evidence="7 8">
    <name type="scientific">Pendulispora brunnea</name>
    <dbReference type="NCBI Taxonomy" id="2905690"/>
    <lineage>
        <taxon>Bacteria</taxon>
        <taxon>Pseudomonadati</taxon>
        <taxon>Myxococcota</taxon>
        <taxon>Myxococcia</taxon>
        <taxon>Myxococcales</taxon>
        <taxon>Sorangiineae</taxon>
        <taxon>Pendulisporaceae</taxon>
        <taxon>Pendulispora</taxon>
    </lineage>
</organism>
<evidence type="ECO:0000256" key="1">
    <source>
        <dbReference type="ARBA" id="ARBA00022741"/>
    </source>
</evidence>
<dbReference type="Pfam" id="PF00158">
    <property type="entry name" value="Sigma54_activat"/>
    <property type="match status" value="1"/>
</dbReference>
<dbReference type="InterPro" id="IPR000719">
    <property type="entry name" value="Prot_kinase_dom"/>
</dbReference>
<dbReference type="PROSITE" id="PS00108">
    <property type="entry name" value="PROTEIN_KINASE_ST"/>
    <property type="match status" value="1"/>
</dbReference>
<dbReference type="InterPro" id="IPR011009">
    <property type="entry name" value="Kinase-like_dom_sf"/>
</dbReference>
<dbReference type="CDD" id="cd14014">
    <property type="entry name" value="STKc_PknB_like"/>
    <property type="match status" value="1"/>
</dbReference>
<feature type="domain" description="FHA" evidence="4">
    <location>
        <begin position="364"/>
        <end position="413"/>
    </location>
</feature>
<sequence>MTSGPLSPGDIVAGKYRIERVLGTGATGIVFAAQHLQLNQRVALKFLNPTFADDPTITARFLREAQATARIRSEHVARVSDVSTLDSGQLYIVMEFLEGRDLAALLAGGARLEVATAVGYVMQAAEAIAHAHAAGIIHRDLKPANVFLAVREDGSMSIKVLDFGISKWLGTTSHSLTVKATGLGSPAYMSPEQIRSAKDVDLRTDIWALGVILFALLAGQGPFEEDNLNGVFQAIIHRATPSLREKREDVPTGLEAVVLRCLQKSPDERYANVGELARALEPFGPASMLGTAAKIERILGLAPNSTERKPNSRENLVTAPATVVEITRGMSAPAHAAGPPLGAEIHVLGGPGSPTVFKLSSGSCRAGSGAGCDIVINEPTVSRAHVELTLRTEGVEVHDLGSTNGTFYLGQRVQRMVLSLGARIQIGLVTLVLDADREQLEHVLQHSDTSYRGLLGASAPMRRLFGMLARLEASLTPVIIEGEPGTGKEAIARALHDGSSVSSGPLITINCAALPRELAASELFGHKRNALPGAAEDRMGAFEYADEGTLFLDEICDLPLDVQPMVLKALETGEVRRVGGDTAHQVRVRIIASTSRDLAEEVRQGRLREELYFRIAVVRLRVPPLRERVEDIPALVEKFAADAGVAALPAPIVEDLKTRAWPGNVLELRDTVLAYDALGALPEPTRPKGAILDLALRKLIDPRRAYEEQKAALVDRFTAIWLEELLELTAGNHSAAARYADLERAEIARLAAQYGIGKSPRSR</sequence>
<dbReference type="InterPro" id="IPR027417">
    <property type="entry name" value="P-loop_NTPase"/>
</dbReference>
<dbReference type="Proteomes" id="UP001379533">
    <property type="component" value="Chromosome"/>
</dbReference>
<dbReference type="PROSITE" id="PS50006">
    <property type="entry name" value="FHA_DOMAIN"/>
    <property type="match status" value="1"/>
</dbReference>
<dbReference type="RefSeq" id="WP_394848409.1">
    <property type="nucleotide sequence ID" value="NZ_CP089982.1"/>
</dbReference>
<dbReference type="SUPFAM" id="SSF56112">
    <property type="entry name" value="Protein kinase-like (PK-like)"/>
    <property type="match status" value="1"/>
</dbReference>
<dbReference type="InterPro" id="IPR032030">
    <property type="entry name" value="YscD_cytoplasmic_dom"/>
</dbReference>
<dbReference type="Pfam" id="PF16697">
    <property type="entry name" value="Yop-YscD_cpl"/>
    <property type="match status" value="1"/>
</dbReference>
<reference evidence="7 8" key="1">
    <citation type="submission" date="2021-12" db="EMBL/GenBank/DDBJ databases">
        <title>Discovery of the Pendulisporaceae a myxobacterial family with distinct sporulation behavior and unique specialized metabolism.</title>
        <authorList>
            <person name="Garcia R."/>
            <person name="Popoff A."/>
            <person name="Bader C.D."/>
            <person name="Loehr J."/>
            <person name="Walesch S."/>
            <person name="Walt C."/>
            <person name="Boldt J."/>
            <person name="Bunk B."/>
            <person name="Haeckl F.J.F.P.J."/>
            <person name="Gunesch A.P."/>
            <person name="Birkelbach J."/>
            <person name="Nuebel U."/>
            <person name="Pietschmann T."/>
            <person name="Bach T."/>
            <person name="Mueller R."/>
        </authorList>
    </citation>
    <scope>NUCLEOTIDE SEQUENCE [LARGE SCALE GENOMIC DNA]</scope>
    <source>
        <strain evidence="7 8">MSr12523</strain>
    </source>
</reference>
<feature type="binding site" evidence="3">
    <location>
        <position position="45"/>
    </location>
    <ligand>
        <name>ATP</name>
        <dbReference type="ChEBI" id="CHEBI:30616"/>
    </ligand>
</feature>
<evidence type="ECO:0000259" key="6">
    <source>
        <dbReference type="PROSITE" id="PS50045"/>
    </source>
</evidence>
<dbReference type="PROSITE" id="PS00107">
    <property type="entry name" value="PROTEIN_KINASE_ATP"/>
    <property type="match status" value="1"/>
</dbReference>
<dbReference type="SMART" id="SM00240">
    <property type="entry name" value="FHA"/>
    <property type="match status" value="1"/>
</dbReference>
<evidence type="ECO:0000256" key="3">
    <source>
        <dbReference type="PROSITE-ProRule" id="PRU10141"/>
    </source>
</evidence>
<evidence type="ECO:0000256" key="2">
    <source>
        <dbReference type="ARBA" id="ARBA00022840"/>
    </source>
</evidence>
<dbReference type="Gene3D" id="1.10.8.60">
    <property type="match status" value="1"/>
</dbReference>
<name>A0ABZ2KN92_9BACT</name>
<keyword evidence="8" id="KW-1185">Reference proteome</keyword>
<keyword evidence="1 3" id="KW-0547">Nucleotide-binding</keyword>
<dbReference type="Gene3D" id="3.30.200.20">
    <property type="entry name" value="Phosphorylase Kinase, domain 1"/>
    <property type="match status" value="1"/>
</dbReference>
<dbReference type="CDD" id="cd00009">
    <property type="entry name" value="AAA"/>
    <property type="match status" value="1"/>
</dbReference>
<evidence type="ECO:0000259" key="4">
    <source>
        <dbReference type="PROSITE" id="PS50006"/>
    </source>
</evidence>
<dbReference type="SMART" id="SM00382">
    <property type="entry name" value="AAA"/>
    <property type="match status" value="1"/>
</dbReference>
<dbReference type="CDD" id="cd00060">
    <property type="entry name" value="FHA"/>
    <property type="match status" value="1"/>
</dbReference>
<dbReference type="SUPFAM" id="SSF49879">
    <property type="entry name" value="SMAD/FHA domain"/>
    <property type="match status" value="1"/>
</dbReference>
<dbReference type="InterPro" id="IPR008271">
    <property type="entry name" value="Ser/Thr_kinase_AS"/>
</dbReference>
<dbReference type="EMBL" id="CP089982">
    <property type="protein sequence ID" value="WXA97791.1"/>
    <property type="molecule type" value="Genomic_DNA"/>
</dbReference>
<dbReference type="Gene3D" id="2.60.200.20">
    <property type="match status" value="1"/>
</dbReference>
<dbReference type="Gene3D" id="1.10.510.10">
    <property type="entry name" value="Transferase(Phosphotransferase) domain 1"/>
    <property type="match status" value="1"/>
</dbReference>
<dbReference type="SMART" id="SM00220">
    <property type="entry name" value="S_TKc"/>
    <property type="match status" value="1"/>
</dbReference>